<evidence type="ECO:0000313" key="5">
    <source>
        <dbReference type="EMBL" id="CAH0417097.1"/>
    </source>
</evidence>
<dbReference type="Proteomes" id="UP000789707">
    <property type="component" value="Unassembled WGS sequence"/>
</dbReference>
<keyword evidence="3" id="KW-0963">Cytoplasm</keyword>
<protein>
    <recommendedName>
        <fullName evidence="3 4">Dephospho-CoA kinase</fullName>
        <ecNumber evidence="3 4">2.7.1.24</ecNumber>
    </recommendedName>
    <alternativeName>
        <fullName evidence="3">Dephosphocoenzyme A kinase</fullName>
    </alternativeName>
</protein>
<dbReference type="RefSeq" id="WP_230097131.1">
    <property type="nucleotide sequence ID" value="NZ_CAKKNS010000006.1"/>
</dbReference>
<dbReference type="PANTHER" id="PTHR10695:SF46">
    <property type="entry name" value="BIFUNCTIONAL COENZYME A SYNTHASE-RELATED"/>
    <property type="match status" value="1"/>
</dbReference>
<dbReference type="PROSITE" id="PS51219">
    <property type="entry name" value="DPCK"/>
    <property type="match status" value="1"/>
</dbReference>
<dbReference type="Gene3D" id="3.40.50.300">
    <property type="entry name" value="P-loop containing nucleotide triphosphate hydrolases"/>
    <property type="match status" value="1"/>
</dbReference>
<dbReference type="GO" id="GO:0004140">
    <property type="term" value="F:dephospho-CoA kinase activity"/>
    <property type="evidence" value="ECO:0007669"/>
    <property type="project" value="UniProtKB-EC"/>
</dbReference>
<dbReference type="InterPro" id="IPR027417">
    <property type="entry name" value="P-loop_NTPase"/>
</dbReference>
<keyword evidence="3" id="KW-0173">Coenzyme A biosynthesis</keyword>
<dbReference type="NCBIfam" id="TIGR00152">
    <property type="entry name" value="dephospho-CoA kinase"/>
    <property type="match status" value="1"/>
</dbReference>
<evidence type="ECO:0000256" key="1">
    <source>
        <dbReference type="ARBA" id="ARBA00022741"/>
    </source>
</evidence>
<name>A0ABM8Z8N4_9LACO</name>
<accession>A0ABM8Z8N4</accession>
<evidence type="ECO:0000256" key="3">
    <source>
        <dbReference type="HAMAP-Rule" id="MF_00376"/>
    </source>
</evidence>
<dbReference type="PANTHER" id="PTHR10695">
    <property type="entry name" value="DEPHOSPHO-COA KINASE-RELATED"/>
    <property type="match status" value="1"/>
</dbReference>
<organism evidence="5 6">
    <name type="scientific">Periweissella fabaria</name>
    <dbReference type="NCBI Taxonomy" id="546157"/>
    <lineage>
        <taxon>Bacteria</taxon>
        <taxon>Bacillati</taxon>
        <taxon>Bacillota</taxon>
        <taxon>Bacilli</taxon>
        <taxon>Lactobacillales</taxon>
        <taxon>Lactobacillaceae</taxon>
        <taxon>Periweissella</taxon>
    </lineage>
</organism>
<dbReference type="EC" id="2.7.1.24" evidence="3 4"/>
<keyword evidence="3 5" id="KW-0808">Transferase</keyword>
<comment type="caution">
    <text evidence="5">The sequence shown here is derived from an EMBL/GenBank/DDBJ whole genome shotgun (WGS) entry which is preliminary data.</text>
</comment>
<sequence>MKIIGLTGGIATGKSTVSKYLAQRGIPIVDADLIAREVVRPEYALLTELVAQFGSKILLPSGQLNRKALGEIVFNDAAALKKLNVLMDPAIRTAILQQLEQLRAAGQPIVCLDAPTLFEAHYQKSVDYVVVVYVAPDIQLARLVLRDKISVAAATKRIQSQISIEDKRNRADYVIDNQGDLAQTYRQVDELLTIVNSLS</sequence>
<gene>
    <name evidence="3 5" type="primary">coaE</name>
    <name evidence="5" type="ORF">WFA24289_01414</name>
</gene>
<dbReference type="InterPro" id="IPR001977">
    <property type="entry name" value="Depp_CoAkinase"/>
</dbReference>
<feature type="binding site" evidence="3">
    <location>
        <begin position="11"/>
        <end position="16"/>
    </location>
    <ligand>
        <name>ATP</name>
        <dbReference type="ChEBI" id="CHEBI:30616"/>
    </ligand>
</feature>
<keyword evidence="6" id="KW-1185">Reference proteome</keyword>
<dbReference type="SUPFAM" id="SSF52540">
    <property type="entry name" value="P-loop containing nucleoside triphosphate hydrolases"/>
    <property type="match status" value="1"/>
</dbReference>
<reference evidence="5 6" key="1">
    <citation type="submission" date="2021-11" db="EMBL/GenBank/DDBJ databases">
        <authorList>
            <person name="Depoorter E."/>
        </authorList>
    </citation>
    <scope>NUCLEOTIDE SEQUENCE [LARGE SCALE GENOMIC DNA]</scope>
    <source>
        <strain evidence="5 6">LMG 24289</strain>
    </source>
</reference>
<keyword evidence="1 3" id="KW-0547">Nucleotide-binding</keyword>
<evidence type="ECO:0000256" key="2">
    <source>
        <dbReference type="ARBA" id="ARBA00022840"/>
    </source>
</evidence>
<dbReference type="HAMAP" id="MF_00376">
    <property type="entry name" value="Dephospho_CoA_kinase"/>
    <property type="match status" value="1"/>
</dbReference>
<comment type="similarity">
    <text evidence="3">Belongs to the CoaE family.</text>
</comment>
<evidence type="ECO:0000313" key="6">
    <source>
        <dbReference type="Proteomes" id="UP000789707"/>
    </source>
</evidence>
<dbReference type="Pfam" id="PF01121">
    <property type="entry name" value="CoaE"/>
    <property type="match status" value="1"/>
</dbReference>
<dbReference type="EMBL" id="CAKKNS010000006">
    <property type="protein sequence ID" value="CAH0417097.1"/>
    <property type="molecule type" value="Genomic_DNA"/>
</dbReference>
<keyword evidence="2 3" id="KW-0067">ATP-binding</keyword>
<comment type="subcellular location">
    <subcellularLocation>
        <location evidence="3">Cytoplasm</location>
    </subcellularLocation>
</comment>
<dbReference type="CDD" id="cd02022">
    <property type="entry name" value="DPCK"/>
    <property type="match status" value="1"/>
</dbReference>
<comment type="pathway">
    <text evidence="3">Cofactor biosynthesis; coenzyme A biosynthesis; CoA from (R)-pantothenate: step 5/5.</text>
</comment>
<evidence type="ECO:0000256" key="4">
    <source>
        <dbReference type="NCBIfam" id="TIGR00152"/>
    </source>
</evidence>
<keyword evidence="3 5" id="KW-0418">Kinase</keyword>
<comment type="catalytic activity">
    <reaction evidence="3">
        <text>3'-dephospho-CoA + ATP = ADP + CoA + H(+)</text>
        <dbReference type="Rhea" id="RHEA:18245"/>
        <dbReference type="ChEBI" id="CHEBI:15378"/>
        <dbReference type="ChEBI" id="CHEBI:30616"/>
        <dbReference type="ChEBI" id="CHEBI:57287"/>
        <dbReference type="ChEBI" id="CHEBI:57328"/>
        <dbReference type="ChEBI" id="CHEBI:456216"/>
        <dbReference type="EC" id="2.7.1.24"/>
    </reaction>
</comment>
<comment type="function">
    <text evidence="3">Catalyzes the phosphorylation of the 3'-hydroxyl group of dephosphocoenzyme A to form coenzyme A.</text>
</comment>
<proteinExistence type="inferred from homology"/>